<comment type="caution">
    <text evidence="6">The sequence shown here is derived from an EMBL/GenBank/DDBJ whole genome shotgun (WGS) entry which is preliminary data.</text>
</comment>
<keyword evidence="4 5" id="KW-0472">Membrane</keyword>
<dbReference type="SUPFAM" id="SSF144091">
    <property type="entry name" value="Rhomboid-like"/>
    <property type="match status" value="1"/>
</dbReference>
<keyword evidence="2 5" id="KW-0812">Transmembrane</keyword>
<sequence length="171" mass="19798">MLACLILIYKSNNSLISTDPKTFNWGIFLQKKKLKQKKMLAPQPTTSITVPLGVKLLFVLNIIFYVLELVDPTVVSRFGLLPTAVYTHIDTNWPRLFLHNFLHIPFNASTGPMGILHITLNMMTVWSLYLSCIHKLIFFVFLKKILYGMGKKISFGMLDRCWKKNLEHLHF</sequence>
<evidence type="ECO:0000256" key="2">
    <source>
        <dbReference type="ARBA" id="ARBA00022692"/>
    </source>
</evidence>
<proteinExistence type="predicted"/>
<dbReference type="Proteomes" id="UP000023152">
    <property type="component" value="Unassembled WGS sequence"/>
</dbReference>
<organism evidence="6 7">
    <name type="scientific">Reticulomyxa filosa</name>
    <dbReference type="NCBI Taxonomy" id="46433"/>
    <lineage>
        <taxon>Eukaryota</taxon>
        <taxon>Sar</taxon>
        <taxon>Rhizaria</taxon>
        <taxon>Retaria</taxon>
        <taxon>Foraminifera</taxon>
        <taxon>Monothalamids</taxon>
        <taxon>Reticulomyxidae</taxon>
        <taxon>Reticulomyxa</taxon>
    </lineage>
</organism>
<dbReference type="InterPro" id="IPR035952">
    <property type="entry name" value="Rhomboid-like_sf"/>
</dbReference>
<protein>
    <submittedName>
        <fullName evidence="6">Uncharacterized protein</fullName>
    </submittedName>
</protein>
<evidence type="ECO:0000256" key="5">
    <source>
        <dbReference type="SAM" id="Phobius"/>
    </source>
</evidence>
<evidence type="ECO:0000256" key="3">
    <source>
        <dbReference type="ARBA" id="ARBA00022989"/>
    </source>
</evidence>
<dbReference type="GO" id="GO:0016020">
    <property type="term" value="C:membrane"/>
    <property type="evidence" value="ECO:0007669"/>
    <property type="project" value="UniProtKB-SubCell"/>
</dbReference>
<evidence type="ECO:0000313" key="7">
    <source>
        <dbReference type="Proteomes" id="UP000023152"/>
    </source>
</evidence>
<dbReference type="EMBL" id="ASPP01008431">
    <property type="protein sequence ID" value="ETO25561.1"/>
    <property type="molecule type" value="Genomic_DNA"/>
</dbReference>
<evidence type="ECO:0000256" key="4">
    <source>
        <dbReference type="ARBA" id="ARBA00023136"/>
    </source>
</evidence>
<accession>X6NHS2</accession>
<reference evidence="6 7" key="1">
    <citation type="journal article" date="2013" name="Curr. Biol.">
        <title>The Genome of the Foraminiferan Reticulomyxa filosa.</title>
        <authorList>
            <person name="Glockner G."/>
            <person name="Hulsmann N."/>
            <person name="Schleicher M."/>
            <person name="Noegel A.A."/>
            <person name="Eichinger L."/>
            <person name="Gallinger C."/>
            <person name="Pawlowski J."/>
            <person name="Sierra R."/>
            <person name="Euteneuer U."/>
            <person name="Pillet L."/>
            <person name="Moustafa A."/>
            <person name="Platzer M."/>
            <person name="Groth M."/>
            <person name="Szafranski K."/>
            <person name="Schliwa M."/>
        </authorList>
    </citation>
    <scope>NUCLEOTIDE SEQUENCE [LARGE SCALE GENOMIC DNA]</scope>
</reference>
<keyword evidence="7" id="KW-1185">Reference proteome</keyword>
<feature type="transmembrane region" description="Helical" evidence="5">
    <location>
        <begin position="123"/>
        <end position="142"/>
    </location>
</feature>
<feature type="transmembrane region" description="Helical" evidence="5">
    <location>
        <begin position="45"/>
        <end position="67"/>
    </location>
</feature>
<comment type="subcellular location">
    <subcellularLocation>
        <location evidence="1">Membrane</location>
        <topology evidence="1">Multi-pass membrane protein</topology>
    </subcellularLocation>
</comment>
<evidence type="ECO:0000313" key="6">
    <source>
        <dbReference type="EMBL" id="ETO25561.1"/>
    </source>
</evidence>
<dbReference type="AlphaFoldDB" id="X6NHS2"/>
<evidence type="ECO:0000256" key="1">
    <source>
        <dbReference type="ARBA" id="ARBA00004141"/>
    </source>
</evidence>
<keyword evidence="3 5" id="KW-1133">Transmembrane helix</keyword>
<name>X6NHS2_RETFI</name>
<gene>
    <name evidence="6" type="ORF">RFI_11577</name>
</gene>